<keyword evidence="2" id="KW-1185">Reference proteome</keyword>
<evidence type="ECO:0000313" key="1">
    <source>
        <dbReference type="EMBL" id="KAJ9051486.1"/>
    </source>
</evidence>
<gene>
    <name evidence="1" type="ORF">DSO57_1004223</name>
</gene>
<dbReference type="Proteomes" id="UP001165960">
    <property type="component" value="Unassembled WGS sequence"/>
</dbReference>
<proteinExistence type="predicted"/>
<sequence>MKASDKENPAKHGSPDRETRTFRNNLEESQRPIVGSPWALKVPEDPKNDDEASNQPEKFEIPNLATQIVPEKCPEALAYE</sequence>
<evidence type="ECO:0000313" key="2">
    <source>
        <dbReference type="Proteomes" id="UP001165960"/>
    </source>
</evidence>
<reference evidence="1" key="1">
    <citation type="submission" date="2022-04" db="EMBL/GenBank/DDBJ databases">
        <title>Genome of the entomopathogenic fungus Entomophthora muscae.</title>
        <authorList>
            <person name="Elya C."/>
            <person name="Lovett B.R."/>
            <person name="Lee E."/>
            <person name="Macias A.M."/>
            <person name="Hajek A.E."/>
            <person name="De Bivort B.L."/>
            <person name="Kasson M.T."/>
            <person name="De Fine Licht H.H."/>
            <person name="Stajich J.E."/>
        </authorList>
    </citation>
    <scope>NUCLEOTIDE SEQUENCE</scope>
    <source>
        <strain evidence="1">Berkeley</strain>
    </source>
</reference>
<comment type="caution">
    <text evidence="1">The sequence shown here is derived from an EMBL/GenBank/DDBJ whole genome shotgun (WGS) entry which is preliminary data.</text>
</comment>
<dbReference type="EMBL" id="QTSX02007110">
    <property type="protein sequence ID" value="KAJ9051486.1"/>
    <property type="molecule type" value="Genomic_DNA"/>
</dbReference>
<protein>
    <submittedName>
        <fullName evidence="1">Uncharacterized protein</fullName>
    </submittedName>
</protein>
<organism evidence="1 2">
    <name type="scientific">Entomophthora muscae</name>
    <dbReference type="NCBI Taxonomy" id="34485"/>
    <lineage>
        <taxon>Eukaryota</taxon>
        <taxon>Fungi</taxon>
        <taxon>Fungi incertae sedis</taxon>
        <taxon>Zoopagomycota</taxon>
        <taxon>Entomophthoromycotina</taxon>
        <taxon>Entomophthoromycetes</taxon>
        <taxon>Entomophthorales</taxon>
        <taxon>Entomophthoraceae</taxon>
        <taxon>Entomophthora</taxon>
    </lineage>
</organism>
<accession>A0ACC2RN58</accession>
<name>A0ACC2RN58_9FUNG</name>